<accession>A0A180GPW5</accession>
<name>A0A180GPW5_PUCT1</name>
<organism evidence="1">
    <name type="scientific">Puccinia triticina (isolate 1-1 / race 1 (BBBD))</name>
    <name type="common">Brown leaf rust fungus</name>
    <dbReference type="NCBI Taxonomy" id="630390"/>
    <lineage>
        <taxon>Eukaryota</taxon>
        <taxon>Fungi</taxon>
        <taxon>Dikarya</taxon>
        <taxon>Basidiomycota</taxon>
        <taxon>Pucciniomycotina</taxon>
        <taxon>Pucciniomycetes</taxon>
        <taxon>Pucciniales</taxon>
        <taxon>Pucciniaceae</taxon>
        <taxon>Puccinia</taxon>
    </lineage>
</organism>
<evidence type="ECO:0000313" key="1">
    <source>
        <dbReference type="EMBL" id="OAV94581.1"/>
    </source>
</evidence>
<protein>
    <submittedName>
        <fullName evidence="1 2">Uncharacterized protein</fullName>
    </submittedName>
</protein>
<reference evidence="1" key="2">
    <citation type="submission" date="2016-05" db="EMBL/GenBank/DDBJ databases">
        <title>Comparative analysis highlights variable genome content of wheat rusts and divergence of the mating loci.</title>
        <authorList>
            <person name="Cuomo C.A."/>
            <person name="Bakkeren G."/>
            <person name="Szabo L."/>
            <person name="Khalil H."/>
            <person name="Joly D."/>
            <person name="Goldberg J."/>
            <person name="Young S."/>
            <person name="Zeng Q."/>
            <person name="Fellers J."/>
        </authorList>
    </citation>
    <scope>NUCLEOTIDE SEQUENCE [LARGE SCALE GENOMIC DNA]</scope>
    <source>
        <strain evidence="1">1-1 BBBD Race 1</strain>
    </source>
</reference>
<proteinExistence type="predicted"/>
<dbReference type="EnsemblFungi" id="PTTG_12104-t43_1">
    <property type="protein sequence ID" value="PTTG_12104-t43_1-p1"/>
    <property type="gene ID" value="PTTG_12104"/>
</dbReference>
<dbReference type="VEuPathDB" id="FungiDB:PTTG_12104"/>
<evidence type="ECO:0000313" key="2">
    <source>
        <dbReference type="EnsemblFungi" id="PTTG_12104-t43_1-p1"/>
    </source>
</evidence>
<gene>
    <name evidence="1" type="ORF">PTTG_12104</name>
</gene>
<dbReference type="EMBL" id="ADAS02000038">
    <property type="protein sequence ID" value="OAV94581.1"/>
    <property type="molecule type" value="Genomic_DNA"/>
</dbReference>
<dbReference type="PANTHER" id="PTHR33069:SF3">
    <property type="entry name" value="DYNEIN HEAVY CHAIN TAIL DOMAIN-CONTAINING PROTEIN"/>
    <property type="match status" value="1"/>
</dbReference>
<evidence type="ECO:0000313" key="3">
    <source>
        <dbReference type="Proteomes" id="UP000005240"/>
    </source>
</evidence>
<sequence length="394" mass="45071">MASEPSLLSVQNSLVTPAEDNEKLSIGQPKDSLHYHRILTAKFQSLNGAIRKYSGAIDVSRSPRSAVPLYVHQLKTNLLPTLLENMTQLNDILFCASDRADEPSYLFQLALRTLLDAEQTIEEIHDLMVPLWTSKEEDQNTQDLSRFRSRFTEKRIISMWKSIEILFGAYTKLFPVCGIFKHVDGTVVESLRMRSFKATSRARDNIQRLIEWLDLSDFKILQNVWQSTVNELHKALQTLPETFGQEIQKMDRNLTMFRQTYSDCILVLKLLTIFMRKLTRADNKELAQMPPNQHVALLKATSTFSKGLSSLLADMTSILTNPGFRIAPAGPVAGTVTQAMKVLSQYFDLQEGSQRVLDRRGFRDWSAHWNTLFNMAVKRFHTSHQIAFVEWSNA</sequence>
<reference evidence="1" key="1">
    <citation type="submission" date="2009-11" db="EMBL/GenBank/DDBJ databases">
        <authorList>
            <consortium name="The Broad Institute Genome Sequencing Platform"/>
            <person name="Ward D."/>
            <person name="Feldgarden M."/>
            <person name="Earl A."/>
            <person name="Young S.K."/>
            <person name="Zeng Q."/>
            <person name="Koehrsen M."/>
            <person name="Alvarado L."/>
            <person name="Berlin A."/>
            <person name="Bochicchio J."/>
            <person name="Borenstein D."/>
            <person name="Chapman S.B."/>
            <person name="Chen Z."/>
            <person name="Engels R."/>
            <person name="Freedman E."/>
            <person name="Gellesch M."/>
            <person name="Goldberg J."/>
            <person name="Griggs A."/>
            <person name="Gujja S."/>
            <person name="Heilman E."/>
            <person name="Heiman D."/>
            <person name="Hepburn T."/>
            <person name="Howarth C."/>
            <person name="Jen D."/>
            <person name="Larson L."/>
            <person name="Lewis B."/>
            <person name="Mehta T."/>
            <person name="Park D."/>
            <person name="Pearson M."/>
            <person name="Roberts A."/>
            <person name="Saif S."/>
            <person name="Shea T."/>
            <person name="Shenoy N."/>
            <person name="Sisk P."/>
            <person name="Stolte C."/>
            <person name="Sykes S."/>
            <person name="Thomson T."/>
            <person name="Walk T."/>
            <person name="White J."/>
            <person name="Yandava C."/>
            <person name="Izard J."/>
            <person name="Baranova O.V."/>
            <person name="Blanton J.M."/>
            <person name="Tanner A.C."/>
            <person name="Dewhirst F.E."/>
            <person name="Haas B."/>
            <person name="Nusbaum C."/>
            <person name="Birren B."/>
        </authorList>
    </citation>
    <scope>NUCLEOTIDE SEQUENCE [LARGE SCALE GENOMIC DNA]</scope>
    <source>
        <strain evidence="1">1-1 BBBD Race 1</strain>
    </source>
</reference>
<reference evidence="2" key="4">
    <citation type="submission" date="2025-05" db="UniProtKB">
        <authorList>
            <consortium name="EnsemblFungi"/>
        </authorList>
    </citation>
    <scope>IDENTIFICATION</scope>
    <source>
        <strain evidence="2">isolate 1-1 / race 1 (BBBD)</strain>
    </source>
</reference>
<keyword evidence="3" id="KW-1185">Reference proteome</keyword>
<dbReference type="OrthoDB" id="2496203at2759"/>
<dbReference type="AlphaFoldDB" id="A0A180GPW5"/>
<dbReference type="PANTHER" id="PTHR33069">
    <property type="entry name" value="CHROMOSOME 7, WHOLE GENOME SHOTGUN SEQUENCE-RELATED"/>
    <property type="match status" value="1"/>
</dbReference>
<reference evidence="2 3" key="3">
    <citation type="journal article" date="2017" name="G3 (Bethesda)">
        <title>Comparative analysis highlights variable genome content of wheat rusts and divergence of the mating loci.</title>
        <authorList>
            <person name="Cuomo C.A."/>
            <person name="Bakkeren G."/>
            <person name="Khalil H.B."/>
            <person name="Panwar V."/>
            <person name="Joly D."/>
            <person name="Linning R."/>
            <person name="Sakthikumar S."/>
            <person name="Song X."/>
            <person name="Adiconis X."/>
            <person name="Fan L."/>
            <person name="Goldberg J.M."/>
            <person name="Levin J.Z."/>
            <person name="Young S."/>
            <person name="Zeng Q."/>
            <person name="Anikster Y."/>
            <person name="Bruce M."/>
            <person name="Wang M."/>
            <person name="Yin C."/>
            <person name="McCallum B."/>
            <person name="Szabo L.J."/>
            <person name="Hulbert S."/>
            <person name="Chen X."/>
            <person name="Fellers J.P."/>
        </authorList>
    </citation>
    <scope>NUCLEOTIDE SEQUENCE</scope>
    <source>
        <strain evidence="2">isolate 1-1 / race 1 (BBBD)</strain>
        <strain evidence="3">Isolate 1-1 / race 1 (BBBD)</strain>
    </source>
</reference>
<dbReference type="Proteomes" id="UP000005240">
    <property type="component" value="Unassembled WGS sequence"/>
</dbReference>